<keyword evidence="10 12" id="KW-0472">Membrane</keyword>
<keyword evidence="9" id="KW-0406">Ion transport</keyword>
<dbReference type="PANTHER" id="PTHR46157:SF4">
    <property type="entry name" value="K(+) EFFLUX ANTIPORTER 3, CHLOROPLASTIC"/>
    <property type="match status" value="1"/>
</dbReference>
<feature type="transmembrane region" description="Helical" evidence="12">
    <location>
        <begin position="113"/>
        <end position="134"/>
    </location>
</feature>
<evidence type="ECO:0000256" key="1">
    <source>
        <dbReference type="ARBA" id="ARBA00004127"/>
    </source>
</evidence>
<dbReference type="GO" id="GO:1902600">
    <property type="term" value="P:proton transmembrane transport"/>
    <property type="evidence" value="ECO:0007669"/>
    <property type="project" value="InterPro"/>
</dbReference>
<keyword evidence="6 12" id="KW-0812">Transmembrane</keyword>
<dbReference type="InterPro" id="IPR004771">
    <property type="entry name" value="K/H_exchanger"/>
</dbReference>
<reference evidence="15" key="1">
    <citation type="submission" date="2017-06" db="EMBL/GenBank/DDBJ databases">
        <title>Whole genome sequence of Laribacter hongkongensis LHGZ1.</title>
        <authorList>
            <person name="Chen D."/>
            <person name="Wu H."/>
            <person name="Chen J."/>
        </authorList>
    </citation>
    <scope>NUCLEOTIDE SEQUENCE [LARGE SCALE GENOMIC DNA]</scope>
    <source>
        <strain evidence="15">LHGZ1</strain>
    </source>
</reference>
<dbReference type="FunFam" id="3.40.50.720:FF:000036">
    <property type="entry name" value="Glutathione-regulated potassium-efflux system protein KefB"/>
    <property type="match status" value="1"/>
</dbReference>
<feature type="transmembrane region" description="Helical" evidence="12">
    <location>
        <begin position="290"/>
        <end position="313"/>
    </location>
</feature>
<feature type="transmembrane region" description="Helical" evidence="12">
    <location>
        <begin position="54"/>
        <end position="73"/>
    </location>
</feature>
<feature type="transmembrane region" description="Helical" evidence="12">
    <location>
        <begin position="320"/>
        <end position="339"/>
    </location>
</feature>
<keyword evidence="8 12" id="KW-1133">Transmembrane helix</keyword>
<evidence type="ECO:0000259" key="13">
    <source>
        <dbReference type="PROSITE" id="PS51201"/>
    </source>
</evidence>
<evidence type="ECO:0000256" key="5">
    <source>
        <dbReference type="ARBA" id="ARBA00022538"/>
    </source>
</evidence>
<dbReference type="AlphaFoldDB" id="A0A248LM63"/>
<keyword evidence="7" id="KW-0630">Potassium</keyword>
<dbReference type="InterPro" id="IPR006153">
    <property type="entry name" value="Cation/H_exchanger_TM"/>
</dbReference>
<comment type="similarity">
    <text evidence="2">Belongs to the monovalent cation:proton antiporter 2 (CPA2) transporter (TC 2.A.37) family.</text>
</comment>
<organism evidence="14 15">
    <name type="scientific">Laribacter hongkongensis</name>
    <dbReference type="NCBI Taxonomy" id="168471"/>
    <lineage>
        <taxon>Bacteria</taxon>
        <taxon>Pseudomonadati</taxon>
        <taxon>Pseudomonadota</taxon>
        <taxon>Betaproteobacteria</taxon>
        <taxon>Neisseriales</taxon>
        <taxon>Aquaspirillaceae</taxon>
        <taxon>Laribacter</taxon>
    </lineage>
</organism>
<feature type="transmembrane region" description="Helical" evidence="12">
    <location>
        <begin position="351"/>
        <end position="373"/>
    </location>
</feature>
<evidence type="ECO:0000256" key="7">
    <source>
        <dbReference type="ARBA" id="ARBA00022958"/>
    </source>
</evidence>
<dbReference type="RefSeq" id="WP_197736074.1">
    <property type="nucleotide sequence ID" value="NZ_CP022115.1"/>
</dbReference>
<evidence type="ECO:0000256" key="3">
    <source>
        <dbReference type="ARBA" id="ARBA00022448"/>
    </source>
</evidence>
<name>A0A248LM63_9NEIS</name>
<dbReference type="GO" id="GO:0006813">
    <property type="term" value="P:potassium ion transport"/>
    <property type="evidence" value="ECO:0007669"/>
    <property type="project" value="UniProtKB-KW"/>
</dbReference>
<dbReference type="GO" id="GO:0008324">
    <property type="term" value="F:monoatomic cation transmembrane transporter activity"/>
    <property type="evidence" value="ECO:0007669"/>
    <property type="project" value="InterPro"/>
</dbReference>
<proteinExistence type="inferred from homology"/>
<evidence type="ECO:0000256" key="8">
    <source>
        <dbReference type="ARBA" id="ARBA00022989"/>
    </source>
</evidence>
<dbReference type="GO" id="GO:0005886">
    <property type="term" value="C:plasma membrane"/>
    <property type="evidence" value="ECO:0007669"/>
    <property type="project" value="TreeGrafter"/>
</dbReference>
<feature type="transmembrane region" description="Helical" evidence="12">
    <location>
        <begin position="265"/>
        <end position="284"/>
    </location>
</feature>
<dbReference type="PANTHER" id="PTHR46157">
    <property type="entry name" value="K(+) EFFLUX ANTIPORTER 3, CHLOROPLASTIC"/>
    <property type="match status" value="1"/>
</dbReference>
<feature type="transmembrane region" description="Helical" evidence="12">
    <location>
        <begin position="85"/>
        <end position="107"/>
    </location>
</feature>
<dbReference type="EMBL" id="CP022115">
    <property type="protein sequence ID" value="ASJ25857.1"/>
    <property type="molecule type" value="Genomic_DNA"/>
</dbReference>
<evidence type="ECO:0000313" key="14">
    <source>
        <dbReference type="EMBL" id="ASJ25857.1"/>
    </source>
</evidence>
<feature type="transmembrane region" description="Helical" evidence="12">
    <location>
        <begin position="29"/>
        <end position="48"/>
    </location>
</feature>
<feature type="transmembrane region" description="Helical" evidence="12">
    <location>
        <begin position="6"/>
        <end position="22"/>
    </location>
</feature>
<feature type="transmembrane region" description="Helical" evidence="12">
    <location>
        <begin position="210"/>
        <end position="228"/>
    </location>
</feature>
<dbReference type="Gene3D" id="3.40.50.720">
    <property type="entry name" value="NAD(P)-binding Rossmann-like Domain"/>
    <property type="match status" value="1"/>
</dbReference>
<keyword evidence="4" id="KW-0050">Antiport</keyword>
<evidence type="ECO:0000256" key="9">
    <source>
        <dbReference type="ARBA" id="ARBA00023065"/>
    </source>
</evidence>
<sequence length="605" mass="65425">MHAVLTEILLLLAAAVFAVPLFRRFGLGAVLGYLFAGVLIGPSFTGLISDVTRIQSLSELGVVLLLFVIGLELQPSRLWVLRRPVFGLGSLQVVACSLLFGGLAAMLGLHWQAALVVGVALSLSSTAVVLQVMSERRELTTRHGRDAFAVLLFQDLAAIPVLSLLPALAGRAEGMDWLSALRILGLLVAFLLAGRWGLRPLLGWVARSGNSEVFTAMALLLVVGAAVLAEQAGLTMSLGAFLAGVLLSGSAYRHALEADITPFKGILLGLFFMAVGMGANFSLLLAHPGWMLGGLLAWLVLKTGLLLALGWIAGQRDGELWRFAALMAVGGEFAFVMLAQARSLSLLPAMLADSLVVLITLSMMLSPLMLWLLDRWLARRRPVAAPVDPAPPPPAPVLIIGFGRFGQIVARLLRAHGIRFTAIDIDPARIEFVGRFGIRVYFGDARQTALLQTAGMAEAQLVVLAVGDVARSLEIARVLREAYPDRKVLARARNRQHVYQLWQLGIRQVWRETFDSALSMGRAALEATGLTAARARRDARIFRQRDEALLVEQAEIYQNEPELVQSMQHAMNELRTLFERQDEADAAGGPSPAAPAAEPPLRPDR</sequence>
<evidence type="ECO:0000256" key="2">
    <source>
        <dbReference type="ARBA" id="ARBA00005551"/>
    </source>
</evidence>
<feature type="transmembrane region" description="Helical" evidence="12">
    <location>
        <begin position="234"/>
        <end position="253"/>
    </location>
</feature>
<feature type="domain" description="RCK N-terminal" evidence="13">
    <location>
        <begin position="394"/>
        <end position="518"/>
    </location>
</feature>
<evidence type="ECO:0000313" key="15">
    <source>
        <dbReference type="Proteomes" id="UP000197424"/>
    </source>
</evidence>
<evidence type="ECO:0000256" key="12">
    <source>
        <dbReference type="SAM" id="Phobius"/>
    </source>
</evidence>
<dbReference type="Proteomes" id="UP000197424">
    <property type="component" value="Chromosome"/>
</dbReference>
<feature type="region of interest" description="Disordered" evidence="11">
    <location>
        <begin position="580"/>
        <end position="605"/>
    </location>
</feature>
<dbReference type="PROSITE" id="PS51201">
    <property type="entry name" value="RCK_N"/>
    <property type="match status" value="1"/>
</dbReference>
<dbReference type="SUPFAM" id="SSF51735">
    <property type="entry name" value="NAD(P)-binding Rossmann-fold domains"/>
    <property type="match status" value="1"/>
</dbReference>
<protein>
    <submittedName>
        <fullName evidence="14">Kef</fullName>
    </submittedName>
</protein>
<evidence type="ECO:0000256" key="10">
    <source>
        <dbReference type="ARBA" id="ARBA00023136"/>
    </source>
</evidence>
<dbReference type="NCBIfam" id="TIGR00932">
    <property type="entry name" value="2a37"/>
    <property type="match status" value="1"/>
</dbReference>
<feature type="transmembrane region" description="Helical" evidence="12">
    <location>
        <begin position="177"/>
        <end position="198"/>
    </location>
</feature>
<gene>
    <name evidence="14" type="primary">kef</name>
    <name evidence="14" type="ORF">LHGZ1_3026</name>
</gene>
<dbReference type="Pfam" id="PF00999">
    <property type="entry name" value="Na_H_Exchanger"/>
    <property type="match status" value="1"/>
</dbReference>
<evidence type="ECO:0000256" key="6">
    <source>
        <dbReference type="ARBA" id="ARBA00022692"/>
    </source>
</evidence>
<dbReference type="GO" id="GO:0012505">
    <property type="term" value="C:endomembrane system"/>
    <property type="evidence" value="ECO:0007669"/>
    <property type="project" value="UniProtKB-SubCell"/>
</dbReference>
<dbReference type="InterPro" id="IPR036291">
    <property type="entry name" value="NAD(P)-bd_dom_sf"/>
</dbReference>
<evidence type="ECO:0000256" key="4">
    <source>
        <dbReference type="ARBA" id="ARBA00022449"/>
    </source>
</evidence>
<dbReference type="InterPro" id="IPR003148">
    <property type="entry name" value="RCK_N"/>
</dbReference>
<dbReference type="Gene3D" id="1.20.1530.20">
    <property type="match status" value="1"/>
</dbReference>
<evidence type="ECO:0000256" key="11">
    <source>
        <dbReference type="SAM" id="MobiDB-lite"/>
    </source>
</evidence>
<accession>A0A248LM63</accession>
<keyword evidence="3" id="KW-0813">Transport</keyword>
<feature type="transmembrane region" description="Helical" evidence="12">
    <location>
        <begin position="146"/>
        <end position="165"/>
    </location>
</feature>
<dbReference type="InterPro" id="IPR038770">
    <property type="entry name" value="Na+/solute_symporter_sf"/>
</dbReference>
<feature type="compositionally biased region" description="Low complexity" evidence="11">
    <location>
        <begin position="586"/>
        <end position="596"/>
    </location>
</feature>
<dbReference type="Pfam" id="PF02254">
    <property type="entry name" value="TrkA_N"/>
    <property type="match status" value="1"/>
</dbReference>
<keyword evidence="5" id="KW-0633">Potassium transport</keyword>
<comment type="subcellular location">
    <subcellularLocation>
        <location evidence="1">Endomembrane system</location>
        <topology evidence="1">Multi-pass membrane protein</topology>
    </subcellularLocation>
</comment>
<dbReference type="GO" id="GO:0015297">
    <property type="term" value="F:antiporter activity"/>
    <property type="evidence" value="ECO:0007669"/>
    <property type="project" value="UniProtKB-KW"/>
</dbReference>